<reference evidence="2" key="1">
    <citation type="submission" date="2018-05" db="EMBL/GenBank/DDBJ databases">
        <authorList>
            <person name="Lanie J.A."/>
            <person name="Ng W.-L."/>
            <person name="Kazmierczak K.M."/>
            <person name="Andrzejewski T.M."/>
            <person name="Davidsen T.M."/>
            <person name="Wayne K.J."/>
            <person name="Tettelin H."/>
            <person name="Glass J.I."/>
            <person name="Rusch D."/>
            <person name="Podicherti R."/>
            <person name="Tsui H.-C.T."/>
            <person name="Winkler M.E."/>
        </authorList>
    </citation>
    <scope>NUCLEOTIDE SEQUENCE</scope>
</reference>
<gene>
    <name evidence="2" type="ORF">METZ01_LOCUS388081</name>
</gene>
<organism evidence="2">
    <name type="scientific">marine metagenome</name>
    <dbReference type="NCBI Taxonomy" id="408172"/>
    <lineage>
        <taxon>unclassified sequences</taxon>
        <taxon>metagenomes</taxon>
        <taxon>ecological metagenomes</taxon>
    </lineage>
</organism>
<dbReference type="AlphaFoldDB" id="A0A382UMC7"/>
<protein>
    <submittedName>
        <fullName evidence="2">Uncharacterized protein</fullName>
    </submittedName>
</protein>
<feature type="region of interest" description="Disordered" evidence="1">
    <location>
        <begin position="19"/>
        <end position="42"/>
    </location>
</feature>
<evidence type="ECO:0000313" key="2">
    <source>
        <dbReference type="EMBL" id="SVD35227.1"/>
    </source>
</evidence>
<accession>A0A382UMC7</accession>
<evidence type="ECO:0000256" key="1">
    <source>
        <dbReference type="SAM" id="MobiDB-lite"/>
    </source>
</evidence>
<dbReference type="EMBL" id="UINC01145224">
    <property type="protein sequence ID" value="SVD35227.1"/>
    <property type="molecule type" value="Genomic_DNA"/>
</dbReference>
<proteinExistence type="predicted"/>
<feature type="compositionally biased region" description="Polar residues" evidence="1">
    <location>
        <begin position="26"/>
        <end position="36"/>
    </location>
</feature>
<name>A0A382UMC7_9ZZZZ</name>
<sequence>MDGTVLYEGTCLKLLGFNAGRGVQTGPPTSLLPTESQDYKSE</sequence>